<evidence type="ECO:0000313" key="3">
    <source>
        <dbReference type="Proteomes" id="UP001159428"/>
    </source>
</evidence>
<name>A0AAU9XSY3_9CNID</name>
<dbReference type="Proteomes" id="UP001159428">
    <property type="component" value="Unassembled WGS sequence"/>
</dbReference>
<feature type="region of interest" description="Disordered" evidence="1">
    <location>
        <begin position="103"/>
        <end position="133"/>
    </location>
</feature>
<sequence length="133" mass="15400">MIMLFEIVRRLATVDKTSEEKKEFDVLPIGSVIARLVKLLEHGDNKTCKFKDVLIAKEKFRCHTRRLQERRKAIDKINKTTLDISKKRKEELGTGINHPLKELEEMFRSDTNVPDKKSEESELAGEETSADDE</sequence>
<protein>
    <submittedName>
        <fullName evidence="2">Uncharacterized protein</fullName>
    </submittedName>
</protein>
<gene>
    <name evidence="2" type="ORF">PMEA_00029685</name>
</gene>
<reference evidence="2 3" key="1">
    <citation type="submission" date="2022-05" db="EMBL/GenBank/DDBJ databases">
        <authorList>
            <consortium name="Genoscope - CEA"/>
            <person name="William W."/>
        </authorList>
    </citation>
    <scope>NUCLEOTIDE SEQUENCE [LARGE SCALE GENOMIC DNA]</scope>
</reference>
<dbReference type="AlphaFoldDB" id="A0AAU9XSY3"/>
<organism evidence="2 3">
    <name type="scientific">Pocillopora meandrina</name>
    <dbReference type="NCBI Taxonomy" id="46732"/>
    <lineage>
        <taxon>Eukaryota</taxon>
        <taxon>Metazoa</taxon>
        <taxon>Cnidaria</taxon>
        <taxon>Anthozoa</taxon>
        <taxon>Hexacorallia</taxon>
        <taxon>Scleractinia</taxon>
        <taxon>Astrocoeniina</taxon>
        <taxon>Pocilloporidae</taxon>
        <taxon>Pocillopora</taxon>
    </lineage>
</organism>
<comment type="caution">
    <text evidence="2">The sequence shown here is derived from an EMBL/GenBank/DDBJ whole genome shotgun (WGS) entry which is preliminary data.</text>
</comment>
<proteinExistence type="predicted"/>
<feature type="compositionally biased region" description="Basic and acidic residues" evidence="1">
    <location>
        <begin position="103"/>
        <end position="120"/>
    </location>
</feature>
<accession>A0AAU9XSY3</accession>
<keyword evidence="3" id="KW-1185">Reference proteome</keyword>
<evidence type="ECO:0000256" key="1">
    <source>
        <dbReference type="SAM" id="MobiDB-lite"/>
    </source>
</evidence>
<dbReference type="EMBL" id="CALNXJ010000062">
    <property type="protein sequence ID" value="CAH3156830.1"/>
    <property type="molecule type" value="Genomic_DNA"/>
</dbReference>
<feature type="compositionally biased region" description="Acidic residues" evidence="1">
    <location>
        <begin position="121"/>
        <end position="133"/>
    </location>
</feature>
<evidence type="ECO:0000313" key="2">
    <source>
        <dbReference type="EMBL" id="CAH3156830.1"/>
    </source>
</evidence>